<evidence type="ECO:0000259" key="2">
    <source>
        <dbReference type="Pfam" id="PF04480"/>
    </source>
</evidence>
<keyword evidence="3" id="KW-0255">Endonuclease</keyword>
<dbReference type="InterPro" id="IPR047216">
    <property type="entry name" value="Endonuclease_DUF559_bact"/>
</dbReference>
<feature type="compositionally biased region" description="Polar residues" evidence="1">
    <location>
        <begin position="177"/>
        <end position="187"/>
    </location>
</feature>
<proteinExistence type="predicted"/>
<dbReference type="KEGG" id="sand:H3309_13455"/>
<evidence type="ECO:0000313" key="3">
    <source>
        <dbReference type="EMBL" id="QMW24685.1"/>
    </source>
</evidence>
<dbReference type="CDD" id="cd01038">
    <property type="entry name" value="Endonuclease_DUF559"/>
    <property type="match status" value="1"/>
</dbReference>
<feature type="region of interest" description="Disordered" evidence="1">
    <location>
        <begin position="1"/>
        <end position="21"/>
    </location>
</feature>
<feature type="domain" description="DUF559" evidence="2">
    <location>
        <begin position="30"/>
        <end position="130"/>
    </location>
</feature>
<organism evidence="3 4">
    <name type="scientific">Sandaracinobacteroides saxicola</name>
    <dbReference type="NCBI Taxonomy" id="2759707"/>
    <lineage>
        <taxon>Bacteria</taxon>
        <taxon>Pseudomonadati</taxon>
        <taxon>Pseudomonadota</taxon>
        <taxon>Alphaproteobacteria</taxon>
        <taxon>Sphingomonadales</taxon>
        <taxon>Sphingosinicellaceae</taxon>
        <taxon>Sandaracinobacteroides</taxon>
    </lineage>
</organism>
<dbReference type="AlphaFoldDB" id="A0A7G5IMU3"/>
<dbReference type="InterPro" id="IPR011335">
    <property type="entry name" value="Restrct_endonuc-II-like"/>
</dbReference>
<dbReference type="EMBL" id="CP059851">
    <property type="protein sequence ID" value="QMW24685.1"/>
    <property type="molecule type" value="Genomic_DNA"/>
</dbReference>
<protein>
    <submittedName>
        <fullName evidence="3">Endonuclease domain-containing protein</fullName>
    </submittedName>
</protein>
<dbReference type="Gene3D" id="3.40.960.10">
    <property type="entry name" value="VSR Endonuclease"/>
    <property type="match status" value="1"/>
</dbReference>
<dbReference type="SUPFAM" id="SSF52980">
    <property type="entry name" value="Restriction endonuclease-like"/>
    <property type="match status" value="1"/>
</dbReference>
<keyword evidence="4" id="KW-1185">Reference proteome</keyword>
<keyword evidence="3" id="KW-0540">Nuclease</keyword>
<dbReference type="InterPro" id="IPR007569">
    <property type="entry name" value="DUF559"/>
</dbReference>
<feature type="region of interest" description="Disordered" evidence="1">
    <location>
        <begin position="142"/>
        <end position="187"/>
    </location>
</feature>
<dbReference type="GO" id="GO:0004519">
    <property type="term" value="F:endonuclease activity"/>
    <property type="evidence" value="ECO:0007669"/>
    <property type="project" value="UniProtKB-KW"/>
</dbReference>
<dbReference type="PANTHER" id="PTHR38590">
    <property type="entry name" value="BLL0828 PROTEIN"/>
    <property type="match status" value="1"/>
</dbReference>
<keyword evidence="3" id="KW-0378">Hydrolase</keyword>
<evidence type="ECO:0000313" key="4">
    <source>
        <dbReference type="Proteomes" id="UP000515292"/>
    </source>
</evidence>
<evidence type="ECO:0000256" key="1">
    <source>
        <dbReference type="SAM" id="MobiDB-lite"/>
    </source>
</evidence>
<accession>A0A7G5IMU3</accession>
<dbReference type="Proteomes" id="UP000515292">
    <property type="component" value="Chromosome"/>
</dbReference>
<sequence>MAGGDAPSISPPLQGRGRGWGLSAERRAEIQKYARDNRNNATAAERRLWKYLSRAQLGGYKFRRQAAIGTAIADFLCPQKALILEVDGATHVDPDADARRDQRLATLGFVVHRVTNEDVLTRLDDVLRGLWLLLESLPDRWPSRATPPHPYPSPEGEGKRVATTHLPFHSREGPGVGTSQIIAGTSG</sequence>
<reference evidence="3 4" key="1">
    <citation type="submission" date="2020-07" db="EMBL/GenBank/DDBJ databases">
        <title>Complete genome sequence for Sandaracinobacter sp. M6.</title>
        <authorList>
            <person name="Tang Y."/>
            <person name="Liu Q."/>
            <person name="Guo Z."/>
            <person name="Lei P."/>
            <person name="Huang B."/>
        </authorList>
    </citation>
    <scope>NUCLEOTIDE SEQUENCE [LARGE SCALE GENOMIC DNA]</scope>
    <source>
        <strain evidence="3 4">M6</strain>
    </source>
</reference>
<gene>
    <name evidence="3" type="ORF">H3309_13455</name>
</gene>
<dbReference type="PANTHER" id="PTHR38590:SF1">
    <property type="entry name" value="BLL0828 PROTEIN"/>
    <property type="match status" value="1"/>
</dbReference>
<name>A0A7G5IMU3_9SPHN</name>
<dbReference type="Pfam" id="PF04480">
    <property type="entry name" value="DUF559"/>
    <property type="match status" value="1"/>
</dbReference>